<dbReference type="PANTHER" id="PTHR43335:SF4">
    <property type="entry name" value="ABC TRANSPORTER, ATP-BINDING PROTEIN"/>
    <property type="match status" value="1"/>
</dbReference>
<dbReference type="InterPro" id="IPR027417">
    <property type="entry name" value="P-loop_NTPase"/>
</dbReference>
<dbReference type="InterPro" id="IPR003439">
    <property type="entry name" value="ABC_transporter-like_ATP-bd"/>
</dbReference>
<evidence type="ECO:0000313" key="8">
    <source>
        <dbReference type="Proteomes" id="UP000588586"/>
    </source>
</evidence>
<sequence>MGRSTAVRARAVTKTFGDVVALDALDLDVEAGQIHGLVGPNGAGKTTLLGLLLGLVSADSGSLEVLGTSLDSGLATADGVAGFVDGPGLYPSLTARQNLRSVVQLRGQRDRHGDVDDALARVGLQEVADDPVRGFSLGMRQRLGLAAALLSDPRLLVLDEPANGLDPAGKRQVHRVLTDLAEAGTTVVLSSHRMDDLAALCTDVTLLATGRMVFSGPPSKLAVEGGLLDYRLLTSDQEGARRVAEATAGLRVVNARETLGLADLRSLVVRGHESALDTLIVGLVNQGIAIRELAPTIPPLEAAFLALTGADTSDYFPEDDPAGAADATGSPSTRTLEGAAR</sequence>
<keyword evidence="3" id="KW-0547">Nucleotide-binding</keyword>
<dbReference type="PROSITE" id="PS50893">
    <property type="entry name" value="ABC_TRANSPORTER_2"/>
    <property type="match status" value="1"/>
</dbReference>
<feature type="domain" description="ABC transporter" evidence="6">
    <location>
        <begin position="7"/>
        <end position="234"/>
    </location>
</feature>
<dbReference type="InterPro" id="IPR003593">
    <property type="entry name" value="AAA+_ATPase"/>
</dbReference>
<keyword evidence="8" id="KW-1185">Reference proteome</keyword>
<protein>
    <submittedName>
        <fullName evidence="7">ABC transporter ATP-binding protein</fullName>
    </submittedName>
</protein>
<dbReference type="PROSITE" id="PS00211">
    <property type="entry name" value="ABC_TRANSPORTER_1"/>
    <property type="match status" value="1"/>
</dbReference>
<evidence type="ECO:0000256" key="4">
    <source>
        <dbReference type="ARBA" id="ARBA00022840"/>
    </source>
</evidence>
<organism evidence="7 8">
    <name type="scientific">Knoellia koreensis</name>
    <dbReference type="NCBI Taxonomy" id="2730921"/>
    <lineage>
        <taxon>Bacteria</taxon>
        <taxon>Bacillati</taxon>
        <taxon>Actinomycetota</taxon>
        <taxon>Actinomycetes</taxon>
        <taxon>Micrococcales</taxon>
        <taxon>Intrasporangiaceae</taxon>
        <taxon>Knoellia</taxon>
    </lineage>
</organism>
<dbReference type="PANTHER" id="PTHR43335">
    <property type="entry name" value="ABC TRANSPORTER, ATP-BINDING PROTEIN"/>
    <property type="match status" value="1"/>
</dbReference>
<evidence type="ECO:0000256" key="2">
    <source>
        <dbReference type="ARBA" id="ARBA00022448"/>
    </source>
</evidence>
<dbReference type="Gene3D" id="3.40.50.300">
    <property type="entry name" value="P-loop containing nucleotide triphosphate hydrolases"/>
    <property type="match status" value="1"/>
</dbReference>
<dbReference type="InterPro" id="IPR017871">
    <property type="entry name" value="ABC_transporter-like_CS"/>
</dbReference>
<accession>A0A849HI37</accession>
<dbReference type="SUPFAM" id="SSF52540">
    <property type="entry name" value="P-loop containing nucleoside triphosphate hydrolases"/>
    <property type="match status" value="1"/>
</dbReference>
<dbReference type="GO" id="GO:0016887">
    <property type="term" value="F:ATP hydrolysis activity"/>
    <property type="evidence" value="ECO:0007669"/>
    <property type="project" value="InterPro"/>
</dbReference>
<proteinExistence type="inferred from homology"/>
<dbReference type="Proteomes" id="UP000588586">
    <property type="component" value="Unassembled WGS sequence"/>
</dbReference>
<dbReference type="SMART" id="SM00382">
    <property type="entry name" value="AAA"/>
    <property type="match status" value="1"/>
</dbReference>
<evidence type="ECO:0000256" key="3">
    <source>
        <dbReference type="ARBA" id="ARBA00022741"/>
    </source>
</evidence>
<feature type="region of interest" description="Disordered" evidence="5">
    <location>
        <begin position="315"/>
        <end position="341"/>
    </location>
</feature>
<evidence type="ECO:0000313" key="7">
    <source>
        <dbReference type="EMBL" id="NNM47088.1"/>
    </source>
</evidence>
<dbReference type="AlphaFoldDB" id="A0A849HI37"/>
<dbReference type="RefSeq" id="WP_171244223.1">
    <property type="nucleotide sequence ID" value="NZ_JABEPQ010000003.1"/>
</dbReference>
<evidence type="ECO:0000259" key="6">
    <source>
        <dbReference type="PROSITE" id="PS50893"/>
    </source>
</evidence>
<keyword evidence="2" id="KW-0813">Transport</keyword>
<dbReference type="Pfam" id="PF00005">
    <property type="entry name" value="ABC_tran"/>
    <property type="match status" value="1"/>
</dbReference>
<keyword evidence="4 7" id="KW-0067">ATP-binding</keyword>
<dbReference type="EMBL" id="JABEPQ010000003">
    <property type="protein sequence ID" value="NNM47088.1"/>
    <property type="molecule type" value="Genomic_DNA"/>
</dbReference>
<dbReference type="GO" id="GO:0005524">
    <property type="term" value="F:ATP binding"/>
    <property type="evidence" value="ECO:0007669"/>
    <property type="project" value="UniProtKB-KW"/>
</dbReference>
<name>A0A849HI37_9MICO</name>
<evidence type="ECO:0000256" key="1">
    <source>
        <dbReference type="ARBA" id="ARBA00005417"/>
    </source>
</evidence>
<reference evidence="7 8" key="1">
    <citation type="submission" date="2020-04" db="EMBL/GenBank/DDBJ databases">
        <title>Knoellia sp. isolate from air conditioner.</title>
        <authorList>
            <person name="Chea S."/>
            <person name="Kim D.-U."/>
        </authorList>
    </citation>
    <scope>NUCLEOTIDE SEQUENCE [LARGE SCALE GENOMIC DNA]</scope>
    <source>
        <strain evidence="7 8">DB2414S</strain>
    </source>
</reference>
<evidence type="ECO:0000256" key="5">
    <source>
        <dbReference type="SAM" id="MobiDB-lite"/>
    </source>
</evidence>
<gene>
    <name evidence="7" type="ORF">HJG52_13885</name>
</gene>
<comment type="caution">
    <text evidence="7">The sequence shown here is derived from an EMBL/GenBank/DDBJ whole genome shotgun (WGS) entry which is preliminary data.</text>
</comment>
<comment type="similarity">
    <text evidence="1">Belongs to the ABC transporter superfamily.</text>
</comment>